<dbReference type="EMBL" id="JAFIRN010000003">
    <property type="protein sequence ID" value="KAG5853385.1"/>
    <property type="molecule type" value="Genomic_DNA"/>
</dbReference>
<proteinExistence type="predicted"/>
<evidence type="ECO:0000313" key="2">
    <source>
        <dbReference type="EMBL" id="KAG5853385.1"/>
    </source>
</evidence>
<gene>
    <name evidence="2" type="ORF">ANANG_G00072730</name>
</gene>
<organism evidence="2 3">
    <name type="scientific">Anguilla anguilla</name>
    <name type="common">European freshwater eel</name>
    <name type="synonym">Muraena anguilla</name>
    <dbReference type="NCBI Taxonomy" id="7936"/>
    <lineage>
        <taxon>Eukaryota</taxon>
        <taxon>Metazoa</taxon>
        <taxon>Chordata</taxon>
        <taxon>Craniata</taxon>
        <taxon>Vertebrata</taxon>
        <taxon>Euteleostomi</taxon>
        <taxon>Actinopterygii</taxon>
        <taxon>Neopterygii</taxon>
        <taxon>Teleostei</taxon>
        <taxon>Anguilliformes</taxon>
        <taxon>Anguillidae</taxon>
        <taxon>Anguilla</taxon>
    </lineage>
</organism>
<comment type="caution">
    <text evidence="2">The sequence shown here is derived from an EMBL/GenBank/DDBJ whole genome shotgun (WGS) entry which is preliminary data.</text>
</comment>
<protein>
    <submittedName>
        <fullName evidence="2">Uncharacterized protein</fullName>
    </submittedName>
</protein>
<dbReference type="Proteomes" id="UP001044222">
    <property type="component" value="Unassembled WGS sequence"/>
</dbReference>
<reference evidence="2" key="1">
    <citation type="submission" date="2021-01" db="EMBL/GenBank/DDBJ databases">
        <title>A chromosome-scale assembly of European eel, Anguilla anguilla.</title>
        <authorList>
            <person name="Henkel C."/>
            <person name="Jong-Raadsen S.A."/>
            <person name="Dufour S."/>
            <person name="Weltzien F.-A."/>
            <person name="Palstra A.P."/>
            <person name="Pelster B."/>
            <person name="Spaink H.P."/>
            <person name="Van Den Thillart G.E."/>
            <person name="Jansen H."/>
            <person name="Zahm M."/>
            <person name="Klopp C."/>
            <person name="Cedric C."/>
            <person name="Louis A."/>
            <person name="Berthelot C."/>
            <person name="Parey E."/>
            <person name="Roest Crollius H."/>
            <person name="Montfort J."/>
            <person name="Robinson-Rechavi M."/>
            <person name="Bucao C."/>
            <person name="Bouchez O."/>
            <person name="Gislard M."/>
            <person name="Lluch J."/>
            <person name="Milhes M."/>
            <person name="Lampietro C."/>
            <person name="Lopez Roques C."/>
            <person name="Donnadieu C."/>
            <person name="Braasch I."/>
            <person name="Desvignes T."/>
            <person name="Postlethwait J."/>
            <person name="Bobe J."/>
            <person name="Guiguen Y."/>
            <person name="Dirks R."/>
        </authorList>
    </citation>
    <scope>NUCLEOTIDE SEQUENCE</scope>
    <source>
        <strain evidence="2">Tag_6206</strain>
        <tissue evidence="2">Liver</tissue>
    </source>
</reference>
<keyword evidence="1" id="KW-1133">Transmembrane helix</keyword>
<name>A0A9D3MRD0_ANGAN</name>
<sequence length="103" mass="11141">MKHGSSITRLFVISCSMLVNAALSWLLLGLQLTPAFLLAVLMIALAAHLYYGTAWGVLGVPHCGWDIGTAARSWGSPRTERASFSWARAAGERRGRVSVALDR</sequence>
<keyword evidence="1" id="KW-0472">Membrane</keyword>
<feature type="transmembrane region" description="Helical" evidence="1">
    <location>
        <begin position="7"/>
        <end position="28"/>
    </location>
</feature>
<keyword evidence="3" id="KW-1185">Reference proteome</keyword>
<accession>A0A9D3MRD0</accession>
<evidence type="ECO:0000256" key="1">
    <source>
        <dbReference type="SAM" id="Phobius"/>
    </source>
</evidence>
<dbReference type="AlphaFoldDB" id="A0A9D3MRD0"/>
<feature type="transmembrane region" description="Helical" evidence="1">
    <location>
        <begin position="34"/>
        <end position="51"/>
    </location>
</feature>
<keyword evidence="1" id="KW-0812">Transmembrane</keyword>
<evidence type="ECO:0000313" key="3">
    <source>
        <dbReference type="Proteomes" id="UP001044222"/>
    </source>
</evidence>